<dbReference type="RefSeq" id="WP_213257001.1">
    <property type="nucleotide sequence ID" value="NZ_JAGYWA010000003.1"/>
</dbReference>
<evidence type="ECO:0000313" key="3">
    <source>
        <dbReference type="EMBL" id="MFC4747620.1"/>
    </source>
</evidence>
<dbReference type="InterPro" id="IPR050879">
    <property type="entry name" value="Acyltransferase_3"/>
</dbReference>
<dbReference type="PANTHER" id="PTHR23028">
    <property type="entry name" value="ACETYLTRANSFERASE"/>
    <property type="match status" value="1"/>
</dbReference>
<feature type="transmembrane region" description="Helical" evidence="1">
    <location>
        <begin position="327"/>
        <end position="348"/>
    </location>
</feature>
<dbReference type="GO" id="GO:0016746">
    <property type="term" value="F:acyltransferase activity"/>
    <property type="evidence" value="ECO:0007669"/>
    <property type="project" value="UniProtKB-KW"/>
</dbReference>
<keyword evidence="4" id="KW-1185">Reference proteome</keyword>
<dbReference type="Proteomes" id="UP001595935">
    <property type="component" value="Unassembled WGS sequence"/>
</dbReference>
<keyword evidence="1" id="KW-0812">Transmembrane</keyword>
<name>A0ABV9PGA9_9FLAO</name>
<evidence type="ECO:0000313" key="4">
    <source>
        <dbReference type="Proteomes" id="UP001595935"/>
    </source>
</evidence>
<proteinExistence type="predicted"/>
<evidence type="ECO:0000256" key="1">
    <source>
        <dbReference type="SAM" id="Phobius"/>
    </source>
</evidence>
<gene>
    <name evidence="3" type="ORF">ACFO5S_09180</name>
</gene>
<feature type="transmembrane region" description="Helical" evidence="1">
    <location>
        <begin position="297"/>
        <end position="315"/>
    </location>
</feature>
<accession>A0ABV9PGA9</accession>
<comment type="caution">
    <text evidence="3">The sequence shown here is derived from an EMBL/GenBank/DDBJ whole genome shotgun (WGS) entry which is preliminary data.</text>
</comment>
<dbReference type="EC" id="2.3.-.-" evidence="3"/>
<evidence type="ECO:0000259" key="2">
    <source>
        <dbReference type="Pfam" id="PF01757"/>
    </source>
</evidence>
<dbReference type="InterPro" id="IPR002656">
    <property type="entry name" value="Acyl_transf_3_dom"/>
</dbReference>
<dbReference type="PANTHER" id="PTHR23028:SF134">
    <property type="entry name" value="PUTATIVE (AFU_ORTHOLOGUE AFUA_4G08520)-RELATED"/>
    <property type="match status" value="1"/>
</dbReference>
<keyword evidence="3" id="KW-0808">Transferase</keyword>
<feature type="transmembrane region" description="Helical" evidence="1">
    <location>
        <begin position="206"/>
        <end position="226"/>
    </location>
</feature>
<feature type="transmembrane region" description="Helical" evidence="1">
    <location>
        <begin position="91"/>
        <end position="108"/>
    </location>
</feature>
<keyword evidence="1" id="KW-1133">Transmembrane helix</keyword>
<feature type="transmembrane region" description="Helical" evidence="1">
    <location>
        <begin position="238"/>
        <end position="259"/>
    </location>
</feature>
<sequence length="361" mass="40849">MTTSQNATTIKPTKQHFEILDGLRGIAALAVVIFHFMEWIFIDPSQNFIGHGFLAVDFFFCLSGFVIGYAYDDRIAKMGLRKFFIARIIRLHPLVVAGSILGLLAFLFDPFGGHLELYSTGKIILAFICSLFMIPLPVIADRGFNLFSFNAPAWSLFWEYVANIAYAFILYRVKRNYLLILTILSAFAICYVGYNSGNLVGGWSGPTFWDGCARISYSFLAGLLIYRFNWIIKNNLGFISLSALLVLAFIMPFSEWNWITEPLVVLFYFPLLIALGAGAVLKPAFKKACIFSGNISYPLYMTHYVVLWMFGNYITNNKPDATQLTLIVVPSVILLVGFAYLVMVVYDIPVRKYLSDKWNKN</sequence>
<keyword evidence="3" id="KW-0012">Acyltransferase</keyword>
<organism evidence="3 4">
    <name type="scientific">Flavobacterium branchiicola</name>
    <dbReference type="NCBI Taxonomy" id="1114875"/>
    <lineage>
        <taxon>Bacteria</taxon>
        <taxon>Pseudomonadati</taxon>
        <taxon>Bacteroidota</taxon>
        <taxon>Flavobacteriia</taxon>
        <taxon>Flavobacteriales</taxon>
        <taxon>Flavobacteriaceae</taxon>
        <taxon>Flavobacterium</taxon>
    </lineage>
</organism>
<feature type="transmembrane region" description="Helical" evidence="1">
    <location>
        <begin position="177"/>
        <end position="194"/>
    </location>
</feature>
<feature type="transmembrane region" description="Helical" evidence="1">
    <location>
        <begin position="21"/>
        <end position="42"/>
    </location>
</feature>
<keyword evidence="1" id="KW-0472">Membrane</keyword>
<feature type="transmembrane region" description="Helical" evidence="1">
    <location>
        <begin position="265"/>
        <end position="285"/>
    </location>
</feature>
<feature type="domain" description="Acyltransferase 3" evidence="2">
    <location>
        <begin position="20"/>
        <end position="342"/>
    </location>
</feature>
<dbReference type="Pfam" id="PF01757">
    <property type="entry name" value="Acyl_transf_3"/>
    <property type="match status" value="1"/>
</dbReference>
<reference evidence="4" key="1">
    <citation type="journal article" date="2019" name="Int. J. Syst. Evol. Microbiol.">
        <title>The Global Catalogue of Microorganisms (GCM) 10K type strain sequencing project: providing services to taxonomists for standard genome sequencing and annotation.</title>
        <authorList>
            <consortium name="The Broad Institute Genomics Platform"/>
            <consortium name="The Broad Institute Genome Sequencing Center for Infectious Disease"/>
            <person name="Wu L."/>
            <person name="Ma J."/>
        </authorList>
    </citation>
    <scope>NUCLEOTIDE SEQUENCE [LARGE SCALE GENOMIC DNA]</scope>
    <source>
        <strain evidence="4">WYCCWR 13023</strain>
    </source>
</reference>
<dbReference type="EMBL" id="JBHSGV010000003">
    <property type="protein sequence ID" value="MFC4747620.1"/>
    <property type="molecule type" value="Genomic_DNA"/>
</dbReference>
<protein>
    <submittedName>
        <fullName evidence="3">Acyltransferase family protein</fullName>
        <ecNumber evidence="3">2.3.-.-</ecNumber>
    </submittedName>
</protein>
<feature type="transmembrane region" description="Helical" evidence="1">
    <location>
        <begin position="48"/>
        <end position="71"/>
    </location>
</feature>
<feature type="transmembrane region" description="Helical" evidence="1">
    <location>
        <begin position="120"/>
        <end position="140"/>
    </location>
</feature>